<dbReference type="PANTHER" id="PTHR43267">
    <property type="entry name" value="TRNA THREONYLCARBAMOYLADENOSINE DEHYDRATASE"/>
    <property type="match status" value="1"/>
</dbReference>
<evidence type="ECO:0000313" key="4">
    <source>
        <dbReference type="Proteomes" id="UP001320148"/>
    </source>
</evidence>
<dbReference type="RefSeq" id="WP_236892431.1">
    <property type="nucleotide sequence ID" value="NZ_AP024488.1"/>
</dbReference>
<dbReference type="PANTHER" id="PTHR43267:SF3">
    <property type="entry name" value="THIF PROTEIN"/>
    <property type="match status" value="1"/>
</dbReference>
<evidence type="ECO:0000259" key="2">
    <source>
        <dbReference type="Pfam" id="PF00899"/>
    </source>
</evidence>
<keyword evidence="1" id="KW-0812">Transmembrane</keyword>
<gene>
    <name evidence="3" type="ORF">DSLASN_17020</name>
</gene>
<dbReference type="InterPro" id="IPR045886">
    <property type="entry name" value="ThiF/MoeB/HesA"/>
</dbReference>
<accession>A0ABN6F3C1</accession>
<evidence type="ECO:0000313" key="3">
    <source>
        <dbReference type="EMBL" id="BCS96070.1"/>
    </source>
</evidence>
<dbReference type="NCBIfam" id="NF006395">
    <property type="entry name" value="PRK08644.1"/>
    <property type="match status" value="1"/>
</dbReference>
<keyword evidence="1" id="KW-1133">Transmembrane helix</keyword>
<dbReference type="Pfam" id="PF00899">
    <property type="entry name" value="ThiF"/>
    <property type="match status" value="1"/>
</dbReference>
<feature type="domain" description="THIF-type NAD/FAD binding fold" evidence="2">
    <location>
        <begin position="10"/>
        <end position="202"/>
    </location>
</feature>
<dbReference type="InterPro" id="IPR012729">
    <property type="entry name" value="ThiF_fam2"/>
</dbReference>
<dbReference type="Gene3D" id="3.40.50.720">
    <property type="entry name" value="NAD(P)-binding Rossmann-like Domain"/>
    <property type="match status" value="1"/>
</dbReference>
<organism evidence="3 4">
    <name type="scientific">Desulfoluna limicola</name>
    <dbReference type="NCBI Taxonomy" id="2810562"/>
    <lineage>
        <taxon>Bacteria</taxon>
        <taxon>Pseudomonadati</taxon>
        <taxon>Thermodesulfobacteriota</taxon>
        <taxon>Desulfobacteria</taxon>
        <taxon>Desulfobacterales</taxon>
        <taxon>Desulfolunaceae</taxon>
        <taxon>Desulfoluna</taxon>
    </lineage>
</organism>
<keyword evidence="1" id="KW-0472">Membrane</keyword>
<protein>
    <submittedName>
        <fullName evidence="3">Thiamine biosynthesis protein ThiF</fullName>
    </submittedName>
</protein>
<name>A0ABN6F3C1_9BACT</name>
<dbReference type="InterPro" id="IPR035985">
    <property type="entry name" value="Ubiquitin-activating_enz"/>
</dbReference>
<dbReference type="EMBL" id="AP024488">
    <property type="protein sequence ID" value="BCS96070.1"/>
    <property type="molecule type" value="Genomic_DNA"/>
</dbReference>
<feature type="transmembrane region" description="Helical" evidence="1">
    <location>
        <begin position="20"/>
        <end position="42"/>
    </location>
</feature>
<sequence>METLHDTLASRIGVEPMARIASACIGIAGAGGLGSNCAMHLVRMGFRRFVIADFDRVEVSNLNRQFFFAHQVGEMKVKALQDNLVAINPKVEAIIHSVCVSADNIGSLFDCCDAVVEAFDRVEAKQLLVERYLKKGRFLVAASGIGGWGDADRIVTRKIGSSFYIVGDGVTEADESTPPMSAVVGVAAAKQADLVLTYVSGERRMAKG</sequence>
<dbReference type="SUPFAM" id="SSF69572">
    <property type="entry name" value="Activating enzymes of the ubiquitin-like proteins"/>
    <property type="match status" value="1"/>
</dbReference>
<dbReference type="NCBIfam" id="TIGR02354">
    <property type="entry name" value="thiF_fam2"/>
    <property type="match status" value="1"/>
</dbReference>
<dbReference type="InterPro" id="IPR000594">
    <property type="entry name" value="ThiF_NAD_FAD-bd"/>
</dbReference>
<dbReference type="Proteomes" id="UP001320148">
    <property type="component" value="Chromosome"/>
</dbReference>
<evidence type="ECO:0000256" key="1">
    <source>
        <dbReference type="SAM" id="Phobius"/>
    </source>
</evidence>
<proteinExistence type="predicted"/>
<reference evidence="3 4" key="1">
    <citation type="submission" date="2021-02" db="EMBL/GenBank/DDBJ databases">
        <title>Complete genome of Desulfoluna sp. strain ASN36.</title>
        <authorList>
            <person name="Takahashi A."/>
            <person name="Kojima H."/>
            <person name="Fukui M."/>
        </authorList>
    </citation>
    <scope>NUCLEOTIDE SEQUENCE [LARGE SCALE GENOMIC DNA]</scope>
    <source>
        <strain evidence="3 4">ASN36</strain>
    </source>
</reference>
<keyword evidence="4" id="KW-1185">Reference proteome</keyword>